<evidence type="ECO:0000313" key="1">
    <source>
        <dbReference type="EMBL" id="QQK06872.1"/>
    </source>
</evidence>
<reference evidence="1 2" key="1">
    <citation type="journal article" date="2022" name="Int. J. Syst. Evol. Microbiol.">
        <title>Miniphocaeibacter halophilus sp. nov., an ammonium-tolerant acetate-producing bacterium isolated from a biogas system.</title>
        <authorList>
            <person name="Schnurer A."/>
            <person name="Singh A."/>
            <person name="Bi S."/>
            <person name="Qiao W."/>
            <person name="Westerholm M."/>
        </authorList>
    </citation>
    <scope>NUCLEOTIDE SEQUENCE [LARGE SCALE GENOMIC DNA]</scope>
    <source>
        <strain evidence="1 2">AMB_01</strain>
    </source>
</reference>
<dbReference type="Proteomes" id="UP000595814">
    <property type="component" value="Chromosome"/>
</dbReference>
<gene>
    <name evidence="1" type="ORF">JFY71_05855</name>
</gene>
<dbReference type="EMBL" id="CP066744">
    <property type="protein sequence ID" value="QQK06872.1"/>
    <property type="molecule type" value="Genomic_DNA"/>
</dbReference>
<evidence type="ECO:0000313" key="2">
    <source>
        <dbReference type="Proteomes" id="UP000595814"/>
    </source>
</evidence>
<accession>A0AC61MMN1</accession>
<keyword evidence="2" id="KW-1185">Reference proteome</keyword>
<name>A0AC61MMN1_9FIRM</name>
<sequence>MVSQYLKNNFLVEDLEIGKKLEKIYNLETLQAACIFLILALAMIFGHISYSYFTKEELLKKTGIYILLLSIVVIITSYILEIEILYNLLLILLVGIAIISHFFGRYFSKKETEKRQKKK</sequence>
<protein>
    <submittedName>
        <fullName evidence="1">Uncharacterized protein</fullName>
    </submittedName>
</protein>
<organism evidence="1 2">
    <name type="scientific">Miniphocaeibacter halophilus</name>
    <dbReference type="NCBI Taxonomy" id="2931922"/>
    <lineage>
        <taxon>Bacteria</taxon>
        <taxon>Bacillati</taxon>
        <taxon>Bacillota</taxon>
        <taxon>Tissierellia</taxon>
        <taxon>Tissierellales</taxon>
        <taxon>Peptoniphilaceae</taxon>
        <taxon>Miniphocaeibacter</taxon>
    </lineage>
</organism>
<proteinExistence type="predicted"/>